<dbReference type="Pfam" id="PF01814">
    <property type="entry name" value="Hemerythrin"/>
    <property type="match status" value="1"/>
</dbReference>
<accession>A0A8G2BIF0</accession>
<proteinExistence type="predicted"/>
<dbReference type="AlphaFoldDB" id="A0A8G2BIF0"/>
<evidence type="ECO:0000313" key="2">
    <source>
        <dbReference type="EMBL" id="SDF63065.1"/>
    </source>
</evidence>
<comment type="caution">
    <text evidence="2">The sequence shown here is derived from an EMBL/GenBank/DDBJ whole genome shotgun (WGS) entry which is preliminary data.</text>
</comment>
<dbReference type="Proteomes" id="UP000198615">
    <property type="component" value="Unassembled WGS sequence"/>
</dbReference>
<dbReference type="PANTHER" id="PTHR35585">
    <property type="entry name" value="HHE DOMAIN PROTEIN (AFU_ORTHOLOGUE AFUA_4G00730)"/>
    <property type="match status" value="1"/>
</dbReference>
<dbReference type="CDD" id="cd12108">
    <property type="entry name" value="Hr-like"/>
    <property type="match status" value="1"/>
</dbReference>
<dbReference type="InterPro" id="IPR012312">
    <property type="entry name" value="Hemerythrin-like"/>
</dbReference>
<reference evidence="2 3" key="1">
    <citation type="submission" date="2016-10" db="EMBL/GenBank/DDBJ databases">
        <authorList>
            <person name="Varghese N."/>
            <person name="Submissions S."/>
        </authorList>
    </citation>
    <scope>NUCLEOTIDE SEQUENCE [LARGE SCALE GENOMIC DNA]</scope>
    <source>
        <strain evidence="2 3">DSM 18839</strain>
    </source>
</reference>
<dbReference type="EMBL" id="FNBW01000005">
    <property type="protein sequence ID" value="SDF63065.1"/>
    <property type="molecule type" value="Genomic_DNA"/>
</dbReference>
<name>A0A8G2BIF0_9PROT</name>
<gene>
    <name evidence="2" type="ORF">SAMN05660686_01845</name>
</gene>
<dbReference type="RefSeq" id="WP_175474169.1">
    <property type="nucleotide sequence ID" value="NZ_FNBW01000005.1"/>
</dbReference>
<protein>
    <submittedName>
        <fullName evidence="2">Iron-sulfur cluster repair protein YtfE, RIC family, contains ScdAN and hemerythrin domains</fullName>
    </submittedName>
</protein>
<sequence>MATNTMERQSASGKKSDTIVDVIAAEHNRLRALFDRLHAEKDADKKARNDLWAKAKQELLAHHEAEEESLFNALVQTSKDARHESLHAISEHGEHKKVIEQMEAMSPDDEDWDEKFEELRHDVFHHLEEEEEDVLPLVSDVLSDDKARELGAKYREIHKEETGD</sequence>
<dbReference type="PANTHER" id="PTHR35585:SF1">
    <property type="entry name" value="HHE DOMAIN PROTEIN (AFU_ORTHOLOGUE AFUA_4G00730)"/>
    <property type="match status" value="1"/>
</dbReference>
<feature type="domain" description="Hemerythrin-like" evidence="1">
    <location>
        <begin position="18"/>
        <end position="138"/>
    </location>
</feature>
<keyword evidence="3" id="KW-1185">Reference proteome</keyword>
<organism evidence="2 3">
    <name type="scientific">Thalassobaculum litoreum DSM 18839</name>
    <dbReference type="NCBI Taxonomy" id="1123362"/>
    <lineage>
        <taxon>Bacteria</taxon>
        <taxon>Pseudomonadati</taxon>
        <taxon>Pseudomonadota</taxon>
        <taxon>Alphaproteobacteria</taxon>
        <taxon>Rhodospirillales</taxon>
        <taxon>Thalassobaculaceae</taxon>
        <taxon>Thalassobaculum</taxon>
    </lineage>
</organism>
<evidence type="ECO:0000259" key="1">
    <source>
        <dbReference type="Pfam" id="PF01814"/>
    </source>
</evidence>
<dbReference type="Gene3D" id="1.20.120.520">
    <property type="entry name" value="nmb1532 protein domain like"/>
    <property type="match status" value="1"/>
</dbReference>
<evidence type="ECO:0000313" key="3">
    <source>
        <dbReference type="Proteomes" id="UP000198615"/>
    </source>
</evidence>